<dbReference type="EMBL" id="CP106793">
    <property type="protein sequence ID" value="UXY19842.1"/>
    <property type="molecule type" value="Genomic_DNA"/>
</dbReference>
<evidence type="ECO:0000259" key="2">
    <source>
        <dbReference type="Pfam" id="PF13924"/>
    </source>
</evidence>
<dbReference type="Pfam" id="PF13924">
    <property type="entry name" value="Lipocalin_5"/>
    <property type="match status" value="1"/>
</dbReference>
<feature type="domain" description="Lipocalin-like" evidence="2">
    <location>
        <begin position="42"/>
        <end position="90"/>
    </location>
</feature>
<evidence type="ECO:0000313" key="4">
    <source>
        <dbReference type="Proteomes" id="UP001061298"/>
    </source>
</evidence>
<dbReference type="RefSeq" id="WP_263229959.1">
    <property type="nucleotide sequence ID" value="NZ_CP106793.1"/>
</dbReference>
<proteinExistence type="predicted"/>
<protein>
    <submittedName>
        <fullName evidence="3">Lipocalin-like domain-containing protein</fullName>
    </submittedName>
</protein>
<organism evidence="3 4">
    <name type="scientific">Streptomyces cynarae</name>
    <dbReference type="NCBI Taxonomy" id="2981134"/>
    <lineage>
        <taxon>Bacteria</taxon>
        <taxon>Bacillati</taxon>
        <taxon>Actinomycetota</taxon>
        <taxon>Actinomycetes</taxon>
        <taxon>Kitasatosporales</taxon>
        <taxon>Streptomycetaceae</taxon>
        <taxon>Streptomyces</taxon>
    </lineage>
</organism>
<evidence type="ECO:0000256" key="1">
    <source>
        <dbReference type="SAM" id="MobiDB-lite"/>
    </source>
</evidence>
<gene>
    <name evidence="3" type="ORF">N8I84_14725</name>
</gene>
<dbReference type="Proteomes" id="UP001061298">
    <property type="component" value="Chromosome"/>
</dbReference>
<dbReference type="InterPro" id="IPR024311">
    <property type="entry name" value="Lipocalin-like"/>
</dbReference>
<feature type="region of interest" description="Disordered" evidence="1">
    <location>
        <begin position="1"/>
        <end position="37"/>
    </location>
</feature>
<sequence length="162" mass="17828">MHPPTTAQLTAPDGTGRGARPTARDTTGRAAGPWETDEDLTGVWSLRSFHDLDDDGTVHEGPLGPAPAGLLVYAPGGRLSVTMMRTGPAQPGRPDYMSYAGTWRRDGDRVVHTIDLAPDRSWLGTDQIRDLVFVARDELELRGRALVGRPQLRVLRWRRVSH</sequence>
<evidence type="ECO:0000313" key="3">
    <source>
        <dbReference type="EMBL" id="UXY19842.1"/>
    </source>
</evidence>
<keyword evidence="4" id="KW-1185">Reference proteome</keyword>
<reference evidence="3" key="1">
    <citation type="submission" date="2022-10" db="EMBL/GenBank/DDBJ databases">
        <authorList>
            <person name="Mo P."/>
        </authorList>
    </citation>
    <scope>NUCLEOTIDE SEQUENCE</scope>
    <source>
        <strain evidence="3">HUAS 13-4</strain>
    </source>
</reference>
<name>A0ABY6DZL6_9ACTN</name>
<accession>A0ABY6DZL6</accession>